<dbReference type="SUPFAM" id="SSF50341">
    <property type="entry name" value="CheW-like"/>
    <property type="match status" value="2"/>
</dbReference>
<dbReference type="SMART" id="SM00260">
    <property type="entry name" value="CheW"/>
    <property type="match status" value="2"/>
</dbReference>
<dbReference type="Gene3D" id="2.30.30.40">
    <property type="entry name" value="SH3 Domains"/>
    <property type="match status" value="2"/>
</dbReference>
<organism evidence="2">
    <name type="scientific">hydrothermal vent metagenome</name>
    <dbReference type="NCBI Taxonomy" id="652676"/>
    <lineage>
        <taxon>unclassified sequences</taxon>
        <taxon>metagenomes</taxon>
        <taxon>ecological metagenomes</taxon>
    </lineage>
</organism>
<dbReference type="GO" id="GO:0006935">
    <property type="term" value="P:chemotaxis"/>
    <property type="evidence" value="ECO:0007669"/>
    <property type="project" value="InterPro"/>
</dbReference>
<dbReference type="Pfam" id="PF01584">
    <property type="entry name" value="CheW"/>
    <property type="match status" value="2"/>
</dbReference>
<reference evidence="2" key="1">
    <citation type="submission" date="2018-06" db="EMBL/GenBank/DDBJ databases">
        <authorList>
            <person name="Zhirakovskaya E."/>
        </authorList>
    </citation>
    <scope>NUCLEOTIDE SEQUENCE</scope>
</reference>
<dbReference type="PANTHER" id="PTHR22617:SF23">
    <property type="entry name" value="CHEMOTAXIS PROTEIN CHEW"/>
    <property type="match status" value="1"/>
</dbReference>
<dbReference type="InterPro" id="IPR002545">
    <property type="entry name" value="CheW-lke_dom"/>
</dbReference>
<gene>
    <name evidence="2" type="ORF">MNBD_BACTEROID06-1250</name>
</gene>
<dbReference type="PROSITE" id="PS50851">
    <property type="entry name" value="CHEW"/>
    <property type="match status" value="2"/>
</dbReference>
<protein>
    <recommendedName>
        <fullName evidence="1">CheW-like domain-containing protein</fullName>
    </recommendedName>
</protein>
<dbReference type="Gene3D" id="2.40.50.180">
    <property type="entry name" value="CheA-289, Domain 4"/>
    <property type="match status" value="2"/>
</dbReference>
<dbReference type="InterPro" id="IPR039315">
    <property type="entry name" value="CheW"/>
</dbReference>
<dbReference type="EMBL" id="UOES01000419">
    <property type="protein sequence ID" value="VAW28545.1"/>
    <property type="molecule type" value="Genomic_DNA"/>
</dbReference>
<feature type="domain" description="CheW-like" evidence="1">
    <location>
        <begin position="175"/>
        <end position="320"/>
    </location>
</feature>
<dbReference type="InterPro" id="IPR036061">
    <property type="entry name" value="CheW-like_dom_sf"/>
</dbReference>
<evidence type="ECO:0000313" key="2">
    <source>
        <dbReference type="EMBL" id="VAW28545.1"/>
    </source>
</evidence>
<sequence>MNEISISSDYLSFEIDEELFGVNLKNLNQIIESPELTKVPKSSDLLEGIIYHNNELLPIVNFQRWLNLDADAKGERANILVLELQTEEGSIEVGLMVDKVLEVVPFDEKTIEKVPQVGDHNTNYIRGIARYLERFIMLIDVDNLFTENELSSIKESRGSKVDNTLEELTKKESLVNIYLTFSLGKEKLAVDANKVVEILDVPLITPIPGSDELLAGVINIRGSILPVVDARLKFNIDITDSNKNITTVMVVDVNVNGEEMSVGAIVDSVTDIIEIADDDINSAVSLDLPFDPTYLKGVAKVKDNFIQLMNSDKVFELKSIEK</sequence>
<dbReference type="PANTHER" id="PTHR22617">
    <property type="entry name" value="CHEMOTAXIS SENSOR HISTIDINE KINASE-RELATED"/>
    <property type="match status" value="1"/>
</dbReference>
<feature type="domain" description="CheW-like" evidence="1">
    <location>
        <begin position="7"/>
        <end position="150"/>
    </location>
</feature>
<dbReference type="GO" id="GO:0005829">
    <property type="term" value="C:cytosol"/>
    <property type="evidence" value="ECO:0007669"/>
    <property type="project" value="TreeGrafter"/>
</dbReference>
<name>A0A3B0UC56_9ZZZZ</name>
<dbReference type="AlphaFoldDB" id="A0A3B0UC56"/>
<dbReference type="GO" id="GO:0007165">
    <property type="term" value="P:signal transduction"/>
    <property type="evidence" value="ECO:0007669"/>
    <property type="project" value="InterPro"/>
</dbReference>
<evidence type="ECO:0000259" key="1">
    <source>
        <dbReference type="PROSITE" id="PS50851"/>
    </source>
</evidence>
<proteinExistence type="predicted"/>
<accession>A0A3B0UC56</accession>